<comment type="pathway">
    <text evidence="1">Pyrimidine metabolism; dTTP biosynthesis.</text>
</comment>
<dbReference type="STRING" id="1684307.A0A316U578"/>
<dbReference type="InterPro" id="IPR020940">
    <property type="entry name" value="Thymidylate_synthase_AS"/>
</dbReference>
<dbReference type="InterPro" id="IPR045097">
    <property type="entry name" value="Thymidate_synth/dCMP_Mease"/>
</dbReference>
<dbReference type="PROSITE" id="PS00091">
    <property type="entry name" value="THYMIDYLATE_SYNTHASE"/>
    <property type="match status" value="1"/>
</dbReference>
<evidence type="ECO:0000313" key="10">
    <source>
        <dbReference type="Proteomes" id="UP000245942"/>
    </source>
</evidence>
<evidence type="ECO:0000313" key="9">
    <source>
        <dbReference type="EMBL" id="PWN20402.1"/>
    </source>
</evidence>
<evidence type="ECO:0000256" key="1">
    <source>
        <dbReference type="ARBA" id="ARBA00004992"/>
    </source>
</evidence>
<proteinExistence type="inferred from homology"/>
<dbReference type="Gene3D" id="3.30.572.10">
    <property type="entry name" value="Thymidylate synthase/dCMP hydroxymethylase domain"/>
    <property type="match status" value="1"/>
</dbReference>
<dbReference type="InterPro" id="IPR029033">
    <property type="entry name" value="His_PPase_superfam"/>
</dbReference>
<dbReference type="PANTHER" id="PTHR11548">
    <property type="entry name" value="THYMIDYLATE SYNTHASE 1"/>
    <property type="match status" value="1"/>
</dbReference>
<comment type="catalytic activity">
    <reaction evidence="6">
        <text>dUMP + (6R)-5,10-methylene-5,6,7,8-tetrahydrofolate = 7,8-dihydrofolate + dTMP</text>
        <dbReference type="Rhea" id="RHEA:12104"/>
        <dbReference type="ChEBI" id="CHEBI:15636"/>
        <dbReference type="ChEBI" id="CHEBI:57451"/>
        <dbReference type="ChEBI" id="CHEBI:63528"/>
        <dbReference type="ChEBI" id="CHEBI:246422"/>
        <dbReference type="EC" id="2.1.1.45"/>
    </reaction>
</comment>
<evidence type="ECO:0000256" key="2">
    <source>
        <dbReference type="ARBA" id="ARBA00011947"/>
    </source>
</evidence>
<dbReference type="SMART" id="SM00855">
    <property type="entry name" value="PGAM"/>
    <property type="match status" value="1"/>
</dbReference>
<protein>
    <recommendedName>
        <fullName evidence="2">thymidylate synthase</fullName>
        <ecNumber evidence="2">2.1.1.45</ecNumber>
    </recommendedName>
</protein>
<dbReference type="GO" id="GO:0006231">
    <property type="term" value="P:dTMP biosynthetic process"/>
    <property type="evidence" value="ECO:0007669"/>
    <property type="project" value="InterPro"/>
</dbReference>
<keyword evidence="10" id="KW-1185">Reference proteome</keyword>
<evidence type="ECO:0000256" key="6">
    <source>
        <dbReference type="ARBA" id="ARBA00047344"/>
    </source>
</evidence>
<dbReference type="NCBIfam" id="TIGR03284">
    <property type="entry name" value="thym_sym"/>
    <property type="match status" value="1"/>
</dbReference>
<evidence type="ECO:0000256" key="4">
    <source>
        <dbReference type="ARBA" id="ARBA00022679"/>
    </source>
</evidence>
<evidence type="ECO:0000256" key="3">
    <source>
        <dbReference type="ARBA" id="ARBA00022603"/>
    </source>
</evidence>
<dbReference type="EC" id="2.1.1.45" evidence="2"/>
<dbReference type="InterPro" id="IPR036926">
    <property type="entry name" value="Thymidate_synth/dCMP_Mease_sf"/>
</dbReference>
<organism evidence="9 10">
    <name type="scientific">Pseudomicrostroma glucosiphilum</name>
    <dbReference type="NCBI Taxonomy" id="1684307"/>
    <lineage>
        <taxon>Eukaryota</taxon>
        <taxon>Fungi</taxon>
        <taxon>Dikarya</taxon>
        <taxon>Basidiomycota</taxon>
        <taxon>Ustilaginomycotina</taxon>
        <taxon>Exobasidiomycetes</taxon>
        <taxon>Microstromatales</taxon>
        <taxon>Microstromatales incertae sedis</taxon>
        <taxon>Pseudomicrostroma</taxon>
    </lineage>
</organism>
<evidence type="ECO:0000256" key="5">
    <source>
        <dbReference type="ARBA" id="ARBA00022727"/>
    </source>
</evidence>
<dbReference type="GO" id="GO:0032259">
    <property type="term" value="P:methylation"/>
    <property type="evidence" value="ECO:0007669"/>
    <property type="project" value="UniProtKB-KW"/>
</dbReference>
<dbReference type="Pfam" id="PF00303">
    <property type="entry name" value="Thymidylat_synt"/>
    <property type="match status" value="1"/>
</dbReference>
<dbReference type="GO" id="GO:0005829">
    <property type="term" value="C:cytosol"/>
    <property type="evidence" value="ECO:0007669"/>
    <property type="project" value="TreeGrafter"/>
</dbReference>
<dbReference type="FunFam" id="3.30.572.10:FF:000013">
    <property type="entry name" value="Thymidylate synthase"/>
    <property type="match status" value="1"/>
</dbReference>
<keyword evidence="5" id="KW-0545">Nucleotide biosynthesis</keyword>
<dbReference type="InterPro" id="IPR023451">
    <property type="entry name" value="Thymidate_synth/dCMP_Mease_dom"/>
</dbReference>
<dbReference type="SUPFAM" id="SSF55831">
    <property type="entry name" value="Thymidylate synthase/dCMP hydroxymethylase"/>
    <property type="match status" value="1"/>
</dbReference>
<dbReference type="Proteomes" id="UP000245942">
    <property type="component" value="Unassembled WGS sequence"/>
</dbReference>
<gene>
    <name evidence="9" type="ORF">BCV69DRAFT_249565</name>
</gene>
<evidence type="ECO:0000256" key="7">
    <source>
        <dbReference type="PROSITE-ProRule" id="PRU10016"/>
    </source>
</evidence>
<accession>A0A316U578</accession>
<dbReference type="GO" id="GO:0005739">
    <property type="term" value="C:mitochondrion"/>
    <property type="evidence" value="ECO:0007669"/>
    <property type="project" value="TreeGrafter"/>
</dbReference>
<dbReference type="UniPathway" id="UPA00575"/>
<dbReference type="OrthoDB" id="766at2759"/>
<dbReference type="GO" id="GO:0006235">
    <property type="term" value="P:dTTP biosynthetic process"/>
    <property type="evidence" value="ECO:0007669"/>
    <property type="project" value="UniProtKB-UniPathway"/>
</dbReference>
<evidence type="ECO:0000259" key="8">
    <source>
        <dbReference type="Pfam" id="PF00303"/>
    </source>
</evidence>
<keyword evidence="4" id="KW-0808">Transferase</keyword>
<dbReference type="GeneID" id="37012078"/>
<dbReference type="GO" id="GO:0004799">
    <property type="term" value="F:thymidylate synthase activity"/>
    <property type="evidence" value="ECO:0007669"/>
    <property type="project" value="UniProtKB-EC"/>
</dbReference>
<dbReference type="RefSeq" id="XP_025347562.1">
    <property type="nucleotide sequence ID" value="XM_025490344.1"/>
</dbReference>
<dbReference type="Gene3D" id="3.40.50.1240">
    <property type="entry name" value="Phosphoglycerate mutase-like"/>
    <property type="match status" value="1"/>
</dbReference>
<dbReference type="SUPFAM" id="SSF53254">
    <property type="entry name" value="Phosphoglycerate mutase-like"/>
    <property type="match status" value="1"/>
</dbReference>
<keyword evidence="3" id="KW-0489">Methyltransferase</keyword>
<dbReference type="EMBL" id="KZ819328">
    <property type="protein sequence ID" value="PWN20402.1"/>
    <property type="molecule type" value="Genomic_DNA"/>
</dbReference>
<dbReference type="AlphaFoldDB" id="A0A316U578"/>
<dbReference type="Pfam" id="PF00300">
    <property type="entry name" value="His_Phos_1"/>
    <property type="match status" value="2"/>
</dbReference>
<dbReference type="CDD" id="cd00351">
    <property type="entry name" value="TS_Pyrimidine_HMase"/>
    <property type="match status" value="1"/>
</dbReference>
<dbReference type="PANTHER" id="PTHR11548:SF2">
    <property type="entry name" value="THYMIDYLATE SYNTHASE"/>
    <property type="match status" value="1"/>
</dbReference>
<dbReference type="HAMAP" id="MF_00008">
    <property type="entry name" value="Thymidy_synth_bact"/>
    <property type="match status" value="1"/>
</dbReference>
<dbReference type="InterPro" id="IPR013078">
    <property type="entry name" value="His_Pase_superF_clade-1"/>
</dbReference>
<reference evidence="9 10" key="1">
    <citation type="journal article" date="2018" name="Mol. Biol. Evol.">
        <title>Broad Genomic Sampling Reveals a Smut Pathogenic Ancestry of the Fungal Clade Ustilaginomycotina.</title>
        <authorList>
            <person name="Kijpornyongpan T."/>
            <person name="Mondo S.J."/>
            <person name="Barry K."/>
            <person name="Sandor L."/>
            <person name="Lee J."/>
            <person name="Lipzen A."/>
            <person name="Pangilinan J."/>
            <person name="LaButti K."/>
            <person name="Hainaut M."/>
            <person name="Henrissat B."/>
            <person name="Grigoriev I.V."/>
            <person name="Spatafora J.W."/>
            <person name="Aime M.C."/>
        </authorList>
    </citation>
    <scope>NUCLEOTIDE SEQUENCE [LARGE SCALE GENOMIC DNA]</scope>
    <source>
        <strain evidence="9 10">MCA 4718</strain>
    </source>
</reference>
<dbReference type="PRINTS" id="PR00108">
    <property type="entry name" value="THYMDSNTHASE"/>
</dbReference>
<dbReference type="InterPro" id="IPR000398">
    <property type="entry name" value="Thymidylate_synthase"/>
</dbReference>
<name>A0A316U578_9BASI</name>
<feature type="domain" description="Thymidylate synthase/dCMP hydroxymethylase" evidence="8">
    <location>
        <begin position="288"/>
        <end position="590"/>
    </location>
</feature>
<feature type="active site" evidence="7">
    <location>
        <position position="453"/>
    </location>
</feature>
<sequence>MAPCHTVTADPSLPMPRVILARHGETLWSISGQHTGRSDIPLTAHGEEVMARLAPTFIGVNSPEGDKKDRRFTVDPTKISHIWTSPRTRSRRTLQLMLSHLTEEELKNVEAPEVKQECREWDYGAYEGKKTGEIRKDRPNWDIWVDGTPDHPDDPVNLPGESAEAMTARVDSVIAKIRDLQKAVVEGHSETLHDDAVTKKGGDVMLVCHGHFNRCFIARWLGLPLPNGQLFEVDAGGVAILSYAHHCFEEPTIAGIFSSKTGPSPSISISADNPTGQPDSRAPHEEFQYLNLISRVITSGESRADRTGTGTLALFAPTPFKFDLSNGRLPLLTTKRVFWRGVMEELLWFLRGSTNGNLLRDQGIHIWDGNGSREFLDSRGLSHRAEGDLGPVYGFQWRHFGADYTDFNGNYEGKGVDQLKEIVETIKKNPTDRRMVMTAWNPKDLSIMALPPCHMFCQFYVSLPAPGSSSSKPRLSCQMYQRSCDLGLGIPFNIASYALLTHIVARLTDCEAGELTMCLGDAHVYKDHVEGLTEQLTRLPRPFPTLKISADAPLTLDGLDGKDGKGGFKAEHFEVVGYKPLGKIEMKMSV</sequence>
<dbReference type="CDD" id="cd07067">
    <property type="entry name" value="HP_PGM_like"/>
    <property type="match status" value="1"/>
</dbReference>